<proteinExistence type="predicted"/>
<dbReference type="GO" id="GO:0046081">
    <property type="term" value="P:dUTP catabolic process"/>
    <property type="evidence" value="ECO:0007669"/>
    <property type="project" value="TreeGrafter"/>
</dbReference>
<organism evidence="2 3">
    <name type="scientific">Candidatus Saganbacteria bacterium CG08_land_8_20_14_0_20_45_16</name>
    <dbReference type="NCBI Taxonomy" id="2014293"/>
    <lineage>
        <taxon>Bacteria</taxon>
        <taxon>Bacillati</taxon>
        <taxon>Saganbacteria</taxon>
    </lineage>
</organism>
<evidence type="ECO:0000313" key="3">
    <source>
        <dbReference type="Proteomes" id="UP000231343"/>
    </source>
</evidence>
<dbReference type="Pfam" id="PF03819">
    <property type="entry name" value="MazG"/>
    <property type="match status" value="1"/>
</dbReference>
<reference evidence="2 3" key="1">
    <citation type="submission" date="2017-09" db="EMBL/GenBank/DDBJ databases">
        <title>Depth-based differentiation of microbial function through sediment-hosted aquifers and enrichment of novel symbionts in the deep terrestrial subsurface.</title>
        <authorList>
            <person name="Probst A.J."/>
            <person name="Ladd B."/>
            <person name="Jarett J.K."/>
            <person name="Geller-Mcgrath D.E."/>
            <person name="Sieber C.M."/>
            <person name="Emerson J.B."/>
            <person name="Anantharaman K."/>
            <person name="Thomas B.C."/>
            <person name="Malmstrom R."/>
            <person name="Stieglmeier M."/>
            <person name="Klingl A."/>
            <person name="Woyke T."/>
            <person name="Ryan C.M."/>
            <person name="Banfield J.F."/>
        </authorList>
    </citation>
    <scope>NUCLEOTIDE SEQUENCE [LARGE SCALE GENOMIC DNA]</scope>
    <source>
        <strain evidence="2">CG08_land_8_20_14_0_20_45_16</strain>
    </source>
</reference>
<dbReference type="Proteomes" id="UP000231343">
    <property type="component" value="Unassembled WGS sequence"/>
</dbReference>
<evidence type="ECO:0000313" key="2">
    <source>
        <dbReference type="EMBL" id="PIS28702.1"/>
    </source>
</evidence>
<dbReference type="GO" id="GO:0006203">
    <property type="term" value="P:dGTP catabolic process"/>
    <property type="evidence" value="ECO:0007669"/>
    <property type="project" value="TreeGrafter"/>
</dbReference>
<name>A0A2H0XUW6_UNCSA</name>
<dbReference type="InterPro" id="IPR011551">
    <property type="entry name" value="NTP_PyrPHydrolase_MazG"/>
</dbReference>
<dbReference type="GO" id="GO:0046061">
    <property type="term" value="P:dATP catabolic process"/>
    <property type="evidence" value="ECO:0007669"/>
    <property type="project" value="TreeGrafter"/>
</dbReference>
<dbReference type="EMBL" id="PEYM01000120">
    <property type="protein sequence ID" value="PIS28702.1"/>
    <property type="molecule type" value="Genomic_DNA"/>
</dbReference>
<dbReference type="SUPFAM" id="SSF101386">
    <property type="entry name" value="all-alpha NTP pyrophosphatases"/>
    <property type="match status" value="1"/>
</dbReference>
<dbReference type="GO" id="GO:0046052">
    <property type="term" value="P:UTP catabolic process"/>
    <property type="evidence" value="ECO:0007669"/>
    <property type="project" value="TreeGrafter"/>
</dbReference>
<dbReference type="GO" id="GO:0006950">
    <property type="term" value="P:response to stress"/>
    <property type="evidence" value="ECO:0007669"/>
    <property type="project" value="UniProtKB-ARBA"/>
</dbReference>
<sequence length="131" mass="15526">MMKKLGQKFEQFVEIVRKLRQECPWDREQTLESLRPFLLEEVNEAIEAIEKKDYENLAEEVGDMLLHVVMLSVFAEEDKHFDLAQVIEIVSAKMKRRHPHVFSDLKAANSSEVLECWQEIKQQEKKGRRKV</sequence>
<dbReference type="InterPro" id="IPR048015">
    <property type="entry name" value="NTP-PPase_MazG-like_N"/>
</dbReference>
<dbReference type="GO" id="GO:0046076">
    <property type="term" value="P:dTTP catabolic process"/>
    <property type="evidence" value="ECO:0007669"/>
    <property type="project" value="TreeGrafter"/>
</dbReference>
<comment type="caution">
    <text evidence="2">The sequence shown here is derived from an EMBL/GenBank/DDBJ whole genome shotgun (WGS) entry which is preliminary data.</text>
</comment>
<evidence type="ECO:0000259" key="1">
    <source>
        <dbReference type="Pfam" id="PF03819"/>
    </source>
</evidence>
<dbReference type="FunFam" id="1.10.287.1080:FF:000001">
    <property type="entry name" value="Nucleoside triphosphate pyrophosphohydrolase"/>
    <property type="match status" value="1"/>
</dbReference>
<dbReference type="CDD" id="cd11528">
    <property type="entry name" value="NTP-PPase_MazG_Nterm"/>
    <property type="match status" value="1"/>
</dbReference>
<dbReference type="InterPro" id="IPR004518">
    <property type="entry name" value="MazG-like_dom"/>
</dbReference>
<dbReference type="GO" id="GO:0046047">
    <property type="term" value="P:TTP catabolic process"/>
    <property type="evidence" value="ECO:0007669"/>
    <property type="project" value="TreeGrafter"/>
</dbReference>
<dbReference type="GO" id="GO:0047429">
    <property type="term" value="F:nucleoside triphosphate diphosphatase activity"/>
    <property type="evidence" value="ECO:0007669"/>
    <property type="project" value="TreeGrafter"/>
</dbReference>
<dbReference type="PANTHER" id="PTHR30522">
    <property type="entry name" value="NUCLEOSIDE TRIPHOSPHATE PYROPHOSPHOHYDROLASE"/>
    <property type="match status" value="1"/>
</dbReference>
<gene>
    <name evidence="2" type="ORF">COT42_07145</name>
</gene>
<dbReference type="Gene3D" id="1.10.287.1080">
    <property type="entry name" value="MazG-like"/>
    <property type="match status" value="1"/>
</dbReference>
<accession>A0A2H0XUW6</accession>
<protein>
    <recommendedName>
        <fullName evidence="1">NTP pyrophosphohydrolase MazG-like domain-containing protein</fullName>
    </recommendedName>
</protein>
<feature type="domain" description="NTP pyrophosphohydrolase MazG-like" evidence="1">
    <location>
        <begin position="29"/>
        <end position="102"/>
    </location>
</feature>
<dbReference type="PANTHER" id="PTHR30522:SF0">
    <property type="entry name" value="NUCLEOSIDE TRIPHOSPHATE PYROPHOSPHOHYDROLASE"/>
    <property type="match status" value="1"/>
</dbReference>
<dbReference type="AlphaFoldDB" id="A0A2H0XUW6"/>